<gene>
    <name evidence="6" type="ORF">BCR26_08470</name>
</gene>
<comment type="similarity">
    <text evidence="1">Belongs to the SorC transcriptional regulatory family.</text>
</comment>
<dbReference type="InterPro" id="IPR007324">
    <property type="entry name" value="Sugar-bd_dom_put"/>
</dbReference>
<dbReference type="OrthoDB" id="58802at2"/>
<evidence type="ECO:0000313" key="6">
    <source>
        <dbReference type="EMBL" id="OEH83691.1"/>
    </source>
</evidence>
<organism evidence="6 7">
    <name type="scientific">Enterococcus rivorum</name>
    <dbReference type="NCBI Taxonomy" id="762845"/>
    <lineage>
        <taxon>Bacteria</taxon>
        <taxon>Bacillati</taxon>
        <taxon>Bacillota</taxon>
        <taxon>Bacilli</taxon>
        <taxon>Lactobacillales</taxon>
        <taxon>Enterococcaceae</taxon>
        <taxon>Enterococcus</taxon>
    </lineage>
</organism>
<keyword evidence="7" id="KW-1185">Reference proteome</keyword>
<dbReference type="RefSeq" id="WP_069697375.1">
    <property type="nucleotide sequence ID" value="NZ_JAGGMA010000008.1"/>
</dbReference>
<dbReference type="Pfam" id="PF04198">
    <property type="entry name" value="Sugar-bind"/>
    <property type="match status" value="1"/>
</dbReference>
<sequence>MNHERKKLLAKVAYLYYVENKTQAEISKNLGIYRTTISRMLAQAKKEGLVKIDILGFDSELFALEEYFRKKYNLHQVDIVSTNSNESEDEKNDALACSAANFVRTLILDNQIVGISWGSTLSKMIEKLDNRHAENTLFCPLAGGPSHIHSKYHVNTLVYELARKFHGRSAFVNATVVQESEKIAQGILQSKYFEEILNYWNHLDVAIVGVGGTLDESTSQWRDLLSKKDYQNLEKEQAVGECTCRFFNQKGVPVYHQLQERTIGISLDKLAQVPKSVAIARGTQKSQALLAMTRKKYINCIVSDRETIIEMLRLDNDDSFQ</sequence>
<dbReference type="Gene3D" id="1.10.10.60">
    <property type="entry name" value="Homeodomain-like"/>
    <property type="match status" value="1"/>
</dbReference>
<evidence type="ECO:0000259" key="5">
    <source>
        <dbReference type="Pfam" id="PF04198"/>
    </source>
</evidence>
<dbReference type="Gene3D" id="3.40.50.1360">
    <property type="match status" value="1"/>
</dbReference>
<proteinExistence type="inferred from homology"/>
<dbReference type="GO" id="GO:0003677">
    <property type="term" value="F:DNA binding"/>
    <property type="evidence" value="ECO:0007669"/>
    <property type="project" value="UniProtKB-KW"/>
</dbReference>
<dbReference type="GO" id="GO:0030246">
    <property type="term" value="F:carbohydrate binding"/>
    <property type="evidence" value="ECO:0007669"/>
    <property type="project" value="InterPro"/>
</dbReference>
<accession>A0A1E5L0U1</accession>
<dbReference type="EMBL" id="MIEK01000004">
    <property type="protein sequence ID" value="OEH83691.1"/>
    <property type="molecule type" value="Genomic_DNA"/>
</dbReference>
<dbReference type="InterPro" id="IPR051054">
    <property type="entry name" value="SorC_transcr_regulators"/>
</dbReference>
<keyword evidence="2" id="KW-0805">Transcription regulation</keyword>
<dbReference type="PANTHER" id="PTHR34294">
    <property type="entry name" value="TRANSCRIPTIONAL REGULATOR-RELATED"/>
    <property type="match status" value="1"/>
</dbReference>
<comment type="caution">
    <text evidence="6">The sequence shown here is derived from an EMBL/GenBank/DDBJ whole genome shotgun (WGS) entry which is preliminary data.</text>
</comment>
<name>A0A1E5L0U1_9ENTE</name>
<dbReference type="Proteomes" id="UP000095256">
    <property type="component" value="Unassembled WGS sequence"/>
</dbReference>
<dbReference type="PANTHER" id="PTHR34294:SF1">
    <property type="entry name" value="TRANSCRIPTIONAL REGULATOR LSRR"/>
    <property type="match status" value="1"/>
</dbReference>
<keyword evidence="3 6" id="KW-0238">DNA-binding</keyword>
<evidence type="ECO:0000256" key="1">
    <source>
        <dbReference type="ARBA" id="ARBA00010466"/>
    </source>
</evidence>
<feature type="domain" description="Sugar-binding" evidence="5">
    <location>
        <begin position="60"/>
        <end position="312"/>
    </location>
</feature>
<dbReference type="SUPFAM" id="SSF100950">
    <property type="entry name" value="NagB/RpiA/CoA transferase-like"/>
    <property type="match status" value="1"/>
</dbReference>
<evidence type="ECO:0000256" key="3">
    <source>
        <dbReference type="ARBA" id="ARBA00023125"/>
    </source>
</evidence>
<dbReference type="STRING" id="762845.BCR26_08470"/>
<evidence type="ECO:0000256" key="4">
    <source>
        <dbReference type="ARBA" id="ARBA00023163"/>
    </source>
</evidence>
<reference evidence="6 7" key="1">
    <citation type="submission" date="2016-09" db="EMBL/GenBank/DDBJ databases">
        <authorList>
            <person name="Capua I."/>
            <person name="De Benedictis P."/>
            <person name="Joannis T."/>
            <person name="Lombin L.H."/>
            <person name="Cattoli G."/>
        </authorList>
    </citation>
    <scope>NUCLEOTIDE SEQUENCE [LARGE SCALE GENOMIC DNA]</scope>
    <source>
        <strain evidence="6 7">LMG 25899</strain>
    </source>
</reference>
<protein>
    <submittedName>
        <fullName evidence="6">DNA-binding transcriptional regulator</fullName>
    </submittedName>
</protein>
<keyword evidence="4" id="KW-0804">Transcription</keyword>
<evidence type="ECO:0000313" key="7">
    <source>
        <dbReference type="Proteomes" id="UP000095256"/>
    </source>
</evidence>
<dbReference type="AlphaFoldDB" id="A0A1E5L0U1"/>
<evidence type="ECO:0000256" key="2">
    <source>
        <dbReference type="ARBA" id="ARBA00023015"/>
    </source>
</evidence>
<dbReference type="InterPro" id="IPR037171">
    <property type="entry name" value="NagB/RpiA_transferase-like"/>
</dbReference>